<dbReference type="SUPFAM" id="SSF52279">
    <property type="entry name" value="Beta-D-glucan exohydrolase, C-terminal domain"/>
    <property type="match status" value="1"/>
</dbReference>
<dbReference type="InterPro" id="IPR036881">
    <property type="entry name" value="Glyco_hydro_3_C_sf"/>
</dbReference>
<evidence type="ECO:0000313" key="3">
    <source>
        <dbReference type="EMBL" id="GAA0185524.1"/>
    </source>
</evidence>
<evidence type="ECO:0000256" key="1">
    <source>
        <dbReference type="ARBA" id="ARBA00022801"/>
    </source>
</evidence>
<dbReference type="PANTHER" id="PTHR30620:SF35">
    <property type="entry name" value="GLYCOSYL HYDROLASE FAMILY PROTEIN"/>
    <property type="match status" value="1"/>
</dbReference>
<dbReference type="GO" id="GO:0009251">
    <property type="term" value="P:glucan catabolic process"/>
    <property type="evidence" value="ECO:0007669"/>
    <property type="project" value="TreeGrafter"/>
</dbReference>
<dbReference type="Gene3D" id="3.20.20.300">
    <property type="entry name" value="Glycoside hydrolase, family 3, N-terminal domain"/>
    <property type="match status" value="1"/>
</dbReference>
<dbReference type="Proteomes" id="UP001454036">
    <property type="component" value="Unassembled WGS sequence"/>
</dbReference>
<keyword evidence="1" id="KW-0378">Hydrolase</keyword>
<dbReference type="SUPFAM" id="SSF51445">
    <property type="entry name" value="(Trans)glycosidases"/>
    <property type="match status" value="1"/>
</dbReference>
<protein>
    <submittedName>
        <fullName evidence="3">Glucosidase</fullName>
    </submittedName>
</protein>
<feature type="domain" description="Glycoside hydrolase family 3 N-terminal" evidence="2">
    <location>
        <begin position="6"/>
        <end position="80"/>
    </location>
</feature>
<accession>A0AAV3RYL2</accession>
<gene>
    <name evidence="3" type="ORF">LIER_32812</name>
</gene>
<organism evidence="3 4">
    <name type="scientific">Lithospermum erythrorhizon</name>
    <name type="common">Purple gromwell</name>
    <name type="synonym">Lithospermum officinale var. erythrorhizon</name>
    <dbReference type="NCBI Taxonomy" id="34254"/>
    <lineage>
        <taxon>Eukaryota</taxon>
        <taxon>Viridiplantae</taxon>
        <taxon>Streptophyta</taxon>
        <taxon>Embryophyta</taxon>
        <taxon>Tracheophyta</taxon>
        <taxon>Spermatophyta</taxon>
        <taxon>Magnoliopsida</taxon>
        <taxon>eudicotyledons</taxon>
        <taxon>Gunneridae</taxon>
        <taxon>Pentapetalae</taxon>
        <taxon>asterids</taxon>
        <taxon>lamiids</taxon>
        <taxon>Boraginales</taxon>
        <taxon>Boraginaceae</taxon>
        <taxon>Boraginoideae</taxon>
        <taxon>Lithospermeae</taxon>
        <taxon>Lithospermum</taxon>
    </lineage>
</organism>
<dbReference type="InterPro" id="IPR051915">
    <property type="entry name" value="Cellulose_Degrad_GH3"/>
</dbReference>
<comment type="caution">
    <text evidence="3">The sequence shown here is derived from an EMBL/GenBank/DDBJ whole genome shotgun (WGS) entry which is preliminary data.</text>
</comment>
<sequence length="167" mass="18926">MLGCIFQGFFISDWEAIDRITSPPGANYTYSVQVSVNAGIDMIMVPFNYGEFIDDLTLLVKKNIVPMSRINDAVRRILRVKFLMGLFENPLADYSLVNQLGSQEYRELAREAVRKSLVLLKNGKDMNEPLLSLPKRAEKILVAGSHAHNIGYQCGGWTIWFLNNLKK</sequence>
<reference evidence="3 4" key="1">
    <citation type="submission" date="2024-01" db="EMBL/GenBank/DDBJ databases">
        <title>The complete chloroplast genome sequence of Lithospermum erythrorhizon: insights into the phylogenetic relationship among Boraginaceae species and the maternal lineages of purple gromwells.</title>
        <authorList>
            <person name="Okada T."/>
            <person name="Watanabe K."/>
        </authorList>
    </citation>
    <scope>NUCLEOTIDE SEQUENCE [LARGE SCALE GENOMIC DNA]</scope>
</reference>
<dbReference type="InterPro" id="IPR001764">
    <property type="entry name" value="Glyco_hydro_3_N"/>
</dbReference>
<keyword evidence="4" id="KW-1185">Reference proteome</keyword>
<dbReference type="EMBL" id="BAABME010012792">
    <property type="protein sequence ID" value="GAA0185524.1"/>
    <property type="molecule type" value="Genomic_DNA"/>
</dbReference>
<dbReference type="InterPro" id="IPR017853">
    <property type="entry name" value="GH"/>
</dbReference>
<proteinExistence type="predicted"/>
<dbReference type="AlphaFoldDB" id="A0AAV3RYL2"/>
<dbReference type="Gene3D" id="3.40.50.1700">
    <property type="entry name" value="Glycoside hydrolase family 3 C-terminal domain"/>
    <property type="match status" value="1"/>
</dbReference>
<evidence type="ECO:0000313" key="4">
    <source>
        <dbReference type="Proteomes" id="UP001454036"/>
    </source>
</evidence>
<name>A0AAV3RYL2_LITER</name>
<dbReference type="Pfam" id="PF00933">
    <property type="entry name" value="Glyco_hydro_3"/>
    <property type="match status" value="1"/>
</dbReference>
<dbReference type="PANTHER" id="PTHR30620">
    <property type="entry name" value="PERIPLASMIC BETA-GLUCOSIDASE-RELATED"/>
    <property type="match status" value="1"/>
</dbReference>
<dbReference type="InterPro" id="IPR036962">
    <property type="entry name" value="Glyco_hydro_3_N_sf"/>
</dbReference>
<evidence type="ECO:0000259" key="2">
    <source>
        <dbReference type="Pfam" id="PF00933"/>
    </source>
</evidence>
<dbReference type="GO" id="GO:0008422">
    <property type="term" value="F:beta-glucosidase activity"/>
    <property type="evidence" value="ECO:0007669"/>
    <property type="project" value="TreeGrafter"/>
</dbReference>